<dbReference type="Pfam" id="PF10261">
    <property type="entry name" value="FIT"/>
    <property type="match status" value="2"/>
</dbReference>
<keyword evidence="7 8" id="KW-0472">Membrane</keyword>
<dbReference type="AlphaFoldDB" id="A0AAV5RXP3"/>
<keyword evidence="10" id="KW-1185">Reference proteome</keyword>
<evidence type="ECO:0000256" key="6">
    <source>
        <dbReference type="ARBA" id="ARBA00023098"/>
    </source>
</evidence>
<dbReference type="GO" id="GO:0034389">
    <property type="term" value="P:lipid droplet organization"/>
    <property type="evidence" value="ECO:0007669"/>
    <property type="project" value="TreeGrafter"/>
</dbReference>
<accession>A0AAV5RXP3</accession>
<proteinExistence type="predicted"/>
<evidence type="ECO:0000256" key="5">
    <source>
        <dbReference type="ARBA" id="ARBA00022989"/>
    </source>
</evidence>
<keyword evidence="2 8" id="KW-0812">Transmembrane</keyword>
<feature type="transmembrane region" description="Helical" evidence="8">
    <location>
        <begin position="88"/>
        <end position="113"/>
    </location>
</feature>
<keyword evidence="6" id="KW-0443">Lipid metabolism</keyword>
<dbReference type="GO" id="GO:0019915">
    <property type="term" value="P:lipid storage"/>
    <property type="evidence" value="ECO:0007669"/>
    <property type="project" value="InterPro"/>
</dbReference>
<reference evidence="9 10" key="1">
    <citation type="journal article" date="2023" name="Elife">
        <title>Identification of key yeast species and microbe-microbe interactions impacting larval growth of Drosophila in the wild.</title>
        <authorList>
            <person name="Mure A."/>
            <person name="Sugiura Y."/>
            <person name="Maeda R."/>
            <person name="Honda K."/>
            <person name="Sakurai N."/>
            <person name="Takahashi Y."/>
            <person name="Watada M."/>
            <person name="Katoh T."/>
            <person name="Gotoh A."/>
            <person name="Gotoh Y."/>
            <person name="Taniguchi I."/>
            <person name="Nakamura K."/>
            <person name="Hayashi T."/>
            <person name="Katayama T."/>
            <person name="Uemura T."/>
            <person name="Hattori Y."/>
        </authorList>
    </citation>
    <scope>NUCLEOTIDE SEQUENCE [LARGE SCALE GENOMIC DNA]</scope>
    <source>
        <strain evidence="9 10">KH-74</strain>
    </source>
</reference>
<organism evidence="9 10">
    <name type="scientific">Maudiozyma humilis</name>
    <name type="common">Sour dough yeast</name>
    <name type="synonym">Kazachstania humilis</name>
    <dbReference type="NCBI Taxonomy" id="51915"/>
    <lineage>
        <taxon>Eukaryota</taxon>
        <taxon>Fungi</taxon>
        <taxon>Dikarya</taxon>
        <taxon>Ascomycota</taxon>
        <taxon>Saccharomycotina</taxon>
        <taxon>Saccharomycetes</taxon>
        <taxon>Saccharomycetales</taxon>
        <taxon>Saccharomycetaceae</taxon>
        <taxon>Maudiozyma</taxon>
    </lineage>
</organism>
<comment type="subcellular location">
    <subcellularLocation>
        <location evidence="1">Endoplasmic reticulum membrane</location>
        <topology evidence="1">Multi-pass membrane protein</topology>
    </subcellularLocation>
</comment>
<dbReference type="PANTHER" id="PTHR23129:SF0">
    <property type="entry name" value="ACYL-COENZYME A DIPHOSPHATASE FITM2"/>
    <property type="match status" value="1"/>
</dbReference>
<dbReference type="GO" id="GO:0010945">
    <property type="term" value="F:coenzyme A diphosphatase activity"/>
    <property type="evidence" value="ECO:0007669"/>
    <property type="project" value="InterPro"/>
</dbReference>
<evidence type="ECO:0000256" key="4">
    <source>
        <dbReference type="ARBA" id="ARBA00022824"/>
    </source>
</evidence>
<comment type="caution">
    <text evidence="9">The sequence shown here is derived from an EMBL/GenBank/DDBJ whole genome shotgun (WGS) entry which is preliminary data.</text>
</comment>
<protein>
    <submittedName>
        <fullName evidence="9">Scs3 protein</fullName>
    </submittedName>
</protein>
<dbReference type="GO" id="GO:0005789">
    <property type="term" value="C:endoplasmic reticulum membrane"/>
    <property type="evidence" value="ECO:0007669"/>
    <property type="project" value="UniProtKB-SubCell"/>
</dbReference>
<name>A0AAV5RXP3_MAUHU</name>
<sequence length="317" mass="34299">MPSSSHAPTHIRRLSPTYVLPLLAISGLLLQHTHTLPLTPLHHLADKDHTLNRVFVKQGWAWTSAAVGIAHTAAHTSRAQRLRALRQYAWLLAWWFVCTQGVPWPGGIALWQWTLTPPLMDRVFTWTGGACSYDVFAPGGSGSGAVDPAFHGTETPQRRARLLRGLLRRLQGWARSSAGAETRIAAEQLACALDGETCHADSDADALSVNAAVREYAHALHPYAGASSRACRALGGYWSGGHDPSGHVFLLCVMLVYVGAQWRACGRSRVARAVLGGVAGVWGVSLVVTCAAFHTPWEKAVGFVCGYVFAMRVVRRA</sequence>
<dbReference type="InterPro" id="IPR019388">
    <property type="entry name" value="FIT"/>
</dbReference>
<evidence type="ECO:0000313" key="10">
    <source>
        <dbReference type="Proteomes" id="UP001377567"/>
    </source>
</evidence>
<keyword evidence="3" id="KW-0378">Hydrolase</keyword>
<evidence type="ECO:0000256" key="3">
    <source>
        <dbReference type="ARBA" id="ARBA00022801"/>
    </source>
</evidence>
<evidence type="ECO:0000256" key="2">
    <source>
        <dbReference type="ARBA" id="ARBA00022692"/>
    </source>
</evidence>
<dbReference type="EMBL" id="BTGD01000005">
    <property type="protein sequence ID" value="GMM55294.1"/>
    <property type="molecule type" value="Genomic_DNA"/>
</dbReference>
<dbReference type="PANTHER" id="PTHR23129">
    <property type="entry name" value="ACYL-COENZYME A DIPHOSPHATASE FITM2"/>
    <property type="match status" value="1"/>
</dbReference>
<dbReference type="GO" id="GO:0008654">
    <property type="term" value="P:phospholipid biosynthetic process"/>
    <property type="evidence" value="ECO:0007669"/>
    <property type="project" value="TreeGrafter"/>
</dbReference>
<evidence type="ECO:0000256" key="8">
    <source>
        <dbReference type="SAM" id="Phobius"/>
    </source>
</evidence>
<keyword evidence="4" id="KW-0256">Endoplasmic reticulum</keyword>
<keyword evidence="5 8" id="KW-1133">Transmembrane helix</keyword>
<gene>
    <name evidence="9" type="ORF">DAKH74_019100</name>
</gene>
<dbReference type="Proteomes" id="UP001377567">
    <property type="component" value="Unassembled WGS sequence"/>
</dbReference>
<feature type="transmembrane region" description="Helical" evidence="8">
    <location>
        <begin position="244"/>
        <end position="262"/>
    </location>
</feature>
<feature type="transmembrane region" description="Helical" evidence="8">
    <location>
        <begin position="274"/>
        <end position="294"/>
    </location>
</feature>
<evidence type="ECO:0000256" key="7">
    <source>
        <dbReference type="ARBA" id="ARBA00023136"/>
    </source>
</evidence>
<evidence type="ECO:0000313" key="9">
    <source>
        <dbReference type="EMBL" id="GMM55294.1"/>
    </source>
</evidence>
<evidence type="ECO:0000256" key="1">
    <source>
        <dbReference type="ARBA" id="ARBA00004477"/>
    </source>
</evidence>